<name>A0ACB6ZEG2_THEGA</name>
<protein>
    <submittedName>
        <fullName evidence="1">Nucleotide-diphospho-sugar transferase</fullName>
    </submittedName>
</protein>
<organism evidence="1 2">
    <name type="scientific">Thelephora ganbajun</name>
    <name type="common">Ganba fungus</name>
    <dbReference type="NCBI Taxonomy" id="370292"/>
    <lineage>
        <taxon>Eukaryota</taxon>
        <taxon>Fungi</taxon>
        <taxon>Dikarya</taxon>
        <taxon>Basidiomycota</taxon>
        <taxon>Agaricomycotina</taxon>
        <taxon>Agaricomycetes</taxon>
        <taxon>Thelephorales</taxon>
        <taxon>Thelephoraceae</taxon>
        <taxon>Thelephora</taxon>
    </lineage>
</organism>
<keyword evidence="1" id="KW-0808">Transferase</keyword>
<evidence type="ECO:0000313" key="1">
    <source>
        <dbReference type="EMBL" id="KAF9647820.1"/>
    </source>
</evidence>
<proteinExistence type="predicted"/>
<dbReference type="EMBL" id="MU118025">
    <property type="protein sequence ID" value="KAF9647820.1"/>
    <property type="molecule type" value="Genomic_DNA"/>
</dbReference>
<evidence type="ECO:0000313" key="2">
    <source>
        <dbReference type="Proteomes" id="UP000886501"/>
    </source>
</evidence>
<reference evidence="1" key="1">
    <citation type="submission" date="2019-10" db="EMBL/GenBank/DDBJ databases">
        <authorList>
            <consortium name="DOE Joint Genome Institute"/>
            <person name="Kuo A."/>
            <person name="Miyauchi S."/>
            <person name="Kiss E."/>
            <person name="Drula E."/>
            <person name="Kohler A."/>
            <person name="Sanchez-Garcia M."/>
            <person name="Andreopoulos B."/>
            <person name="Barry K.W."/>
            <person name="Bonito G."/>
            <person name="Buee M."/>
            <person name="Carver A."/>
            <person name="Chen C."/>
            <person name="Cichocki N."/>
            <person name="Clum A."/>
            <person name="Culley D."/>
            <person name="Crous P.W."/>
            <person name="Fauchery L."/>
            <person name="Girlanda M."/>
            <person name="Hayes R."/>
            <person name="Keri Z."/>
            <person name="Labutti K."/>
            <person name="Lipzen A."/>
            <person name="Lombard V."/>
            <person name="Magnuson J."/>
            <person name="Maillard F."/>
            <person name="Morin E."/>
            <person name="Murat C."/>
            <person name="Nolan M."/>
            <person name="Ohm R."/>
            <person name="Pangilinan J."/>
            <person name="Pereira M."/>
            <person name="Perotto S."/>
            <person name="Peter M."/>
            <person name="Riley R."/>
            <person name="Sitrit Y."/>
            <person name="Stielow B."/>
            <person name="Szollosi G."/>
            <person name="Zifcakova L."/>
            <person name="Stursova M."/>
            <person name="Spatafora J.W."/>
            <person name="Tedersoo L."/>
            <person name="Vaario L.-M."/>
            <person name="Yamada A."/>
            <person name="Yan M."/>
            <person name="Wang P."/>
            <person name="Xu J."/>
            <person name="Bruns T."/>
            <person name="Baldrian P."/>
            <person name="Vilgalys R."/>
            <person name="Henrissat B."/>
            <person name="Grigoriev I.V."/>
            <person name="Hibbett D."/>
            <person name="Nagy L.G."/>
            <person name="Martin F.M."/>
        </authorList>
    </citation>
    <scope>NUCLEOTIDE SEQUENCE</scope>
    <source>
        <strain evidence="1">P2</strain>
    </source>
</reference>
<reference evidence="1" key="2">
    <citation type="journal article" date="2020" name="Nat. Commun.">
        <title>Large-scale genome sequencing of mycorrhizal fungi provides insights into the early evolution of symbiotic traits.</title>
        <authorList>
            <person name="Miyauchi S."/>
            <person name="Kiss E."/>
            <person name="Kuo A."/>
            <person name="Drula E."/>
            <person name="Kohler A."/>
            <person name="Sanchez-Garcia M."/>
            <person name="Morin E."/>
            <person name="Andreopoulos B."/>
            <person name="Barry K.W."/>
            <person name="Bonito G."/>
            <person name="Buee M."/>
            <person name="Carver A."/>
            <person name="Chen C."/>
            <person name="Cichocki N."/>
            <person name="Clum A."/>
            <person name="Culley D."/>
            <person name="Crous P.W."/>
            <person name="Fauchery L."/>
            <person name="Girlanda M."/>
            <person name="Hayes R.D."/>
            <person name="Keri Z."/>
            <person name="LaButti K."/>
            <person name="Lipzen A."/>
            <person name="Lombard V."/>
            <person name="Magnuson J."/>
            <person name="Maillard F."/>
            <person name="Murat C."/>
            <person name="Nolan M."/>
            <person name="Ohm R.A."/>
            <person name="Pangilinan J."/>
            <person name="Pereira M.F."/>
            <person name="Perotto S."/>
            <person name="Peter M."/>
            <person name="Pfister S."/>
            <person name="Riley R."/>
            <person name="Sitrit Y."/>
            <person name="Stielow J.B."/>
            <person name="Szollosi G."/>
            <person name="Zifcakova L."/>
            <person name="Stursova M."/>
            <person name="Spatafora J.W."/>
            <person name="Tedersoo L."/>
            <person name="Vaario L.M."/>
            <person name="Yamada A."/>
            <person name="Yan M."/>
            <person name="Wang P."/>
            <person name="Xu J."/>
            <person name="Bruns T."/>
            <person name="Baldrian P."/>
            <person name="Vilgalys R."/>
            <person name="Dunand C."/>
            <person name="Henrissat B."/>
            <person name="Grigoriev I.V."/>
            <person name="Hibbett D."/>
            <person name="Nagy L.G."/>
            <person name="Martin F.M."/>
        </authorList>
    </citation>
    <scope>NUCLEOTIDE SEQUENCE</scope>
    <source>
        <strain evidence="1">P2</strain>
    </source>
</reference>
<comment type="caution">
    <text evidence="1">The sequence shown here is derived from an EMBL/GenBank/DDBJ whole genome shotgun (WGS) entry which is preliminary data.</text>
</comment>
<gene>
    <name evidence="1" type="ORF">BDM02DRAFT_2497213</name>
</gene>
<dbReference type="Proteomes" id="UP000886501">
    <property type="component" value="Unassembled WGS sequence"/>
</dbReference>
<sequence>MRLFKVSHHARNSFPMIHQDYEKITSEQRAVVSSMYTDYYVFPLAVLGHTLKQHQVNARRILIYLPNRISKRTLCFVRAAGWELHPVEFIPPPHGGKGIHYTFVDQYTKLNIWKLDQIGIKTAVYLDADTIVRRNFDEIWNLPFEFGAVPDIWVDDPGFTAGFNAGILFFHPSTEIFKDMVSKLETTNFRLKDAEQSYLNHYFGAQSVRLPYAYGGNLAIKERSPEVWKAMQADMRIVHYTIVKPFDSNMRCPNDICDQAEVYDLKRQEAWLNTAKTKLRGHFVPELTWWEESFNLMIKEVGNLCPAS</sequence>
<accession>A0ACB6ZEG2</accession>
<keyword evidence="2" id="KW-1185">Reference proteome</keyword>